<protein>
    <submittedName>
        <fullName evidence="2">Hydantoinase B/oxoprolinase family protein</fullName>
    </submittedName>
</protein>
<dbReference type="Pfam" id="PF02538">
    <property type="entry name" value="Hydantoinase_B"/>
    <property type="match status" value="1"/>
</dbReference>
<dbReference type="InterPro" id="IPR045079">
    <property type="entry name" value="Oxoprolinase-like"/>
</dbReference>
<reference evidence="2 3" key="1">
    <citation type="submission" date="2020-01" db="EMBL/GenBank/DDBJ databases">
        <title>Genome sequencing of strain KACC 21265.</title>
        <authorList>
            <person name="Heo J."/>
            <person name="Kim S.-J."/>
            <person name="Kim J.-S."/>
            <person name="Hong S.-B."/>
            <person name="Kwon S.-W."/>
        </authorList>
    </citation>
    <scope>NUCLEOTIDE SEQUENCE [LARGE SCALE GENOMIC DNA]</scope>
    <source>
        <strain evidence="2 3">KACC 21265</strain>
    </source>
</reference>
<dbReference type="RefSeq" id="WP_160551171.1">
    <property type="nucleotide sequence ID" value="NZ_CP047650.1"/>
</dbReference>
<evidence type="ECO:0000313" key="2">
    <source>
        <dbReference type="EMBL" id="QHI97653.1"/>
    </source>
</evidence>
<evidence type="ECO:0000259" key="1">
    <source>
        <dbReference type="Pfam" id="PF02538"/>
    </source>
</evidence>
<dbReference type="GO" id="GO:0017168">
    <property type="term" value="F:5-oxoprolinase (ATP-hydrolyzing) activity"/>
    <property type="evidence" value="ECO:0007669"/>
    <property type="project" value="TreeGrafter"/>
</dbReference>
<proteinExistence type="predicted"/>
<sequence>MNQALPDDALAGLRLQVMWTRLISVVEEAAQALMRTAFSTTVRDAGDLSAAVFDTQGRLIAEAVTGTPGHVNSMAEGVKHFLARFPAATMEEGDHYITNDPWLTAGHLHDITVVSPVVMDGRVVGLLGCCCHQLDIGGLGQGPDGRSIYEEGLQIPLLQLASRGRINETLLAVLKQNVRTPLQVEGDVLSYIASNDTGARRLKAMLREFGQRDLDALGDYILAQSLRATRERIAALPRGSWHSALTIDGYDRPITLRATLTISEDLVTVDYAGTDGAVPQGINVVLNYCRAYTVFGLKCLISPEVPNNHGALLPFVVTAPEGSILNAQRPSPVAARHVIGQMLPDVVLGCLDQALPGRVPAEGSSCLWSVQLRGRVAGSAAATFDTVFFNSGGAGARSGQDGLDATAFPSGVRAMPVEVSEHSAPIVIWRKELRADSGGSGEHRGGLGQTVEVGTRDGSAFEVLAMYERVDMPARGRSGGGDGAPGVVRLSSGAAMRAKGLQGIPAGERLVLELPGGAGLGDGLLRDRGLVAAEVAAGVLSAEVAEREYGFFG</sequence>
<organism evidence="2 3">
    <name type="scientific">Xylophilus rhododendri</name>
    <dbReference type="NCBI Taxonomy" id="2697032"/>
    <lineage>
        <taxon>Bacteria</taxon>
        <taxon>Pseudomonadati</taxon>
        <taxon>Pseudomonadota</taxon>
        <taxon>Betaproteobacteria</taxon>
        <taxon>Burkholderiales</taxon>
        <taxon>Xylophilus</taxon>
    </lineage>
</organism>
<keyword evidence="3" id="KW-1185">Reference proteome</keyword>
<dbReference type="InterPro" id="IPR003692">
    <property type="entry name" value="Hydantoinase_B"/>
</dbReference>
<dbReference type="GO" id="GO:0006749">
    <property type="term" value="P:glutathione metabolic process"/>
    <property type="evidence" value="ECO:0007669"/>
    <property type="project" value="TreeGrafter"/>
</dbReference>
<dbReference type="KEGG" id="xyk:GT347_06415"/>
<dbReference type="GO" id="GO:0005829">
    <property type="term" value="C:cytosol"/>
    <property type="evidence" value="ECO:0007669"/>
    <property type="project" value="TreeGrafter"/>
</dbReference>
<dbReference type="Proteomes" id="UP000464787">
    <property type="component" value="Chromosome"/>
</dbReference>
<evidence type="ECO:0000313" key="3">
    <source>
        <dbReference type="Proteomes" id="UP000464787"/>
    </source>
</evidence>
<gene>
    <name evidence="2" type="ORF">GT347_06415</name>
</gene>
<name>A0A857J324_9BURK</name>
<feature type="domain" description="Hydantoinase B/oxoprolinase" evidence="1">
    <location>
        <begin position="14"/>
        <end position="522"/>
    </location>
</feature>
<accession>A0A857J324</accession>
<dbReference type="EMBL" id="CP047650">
    <property type="protein sequence ID" value="QHI97653.1"/>
    <property type="molecule type" value="Genomic_DNA"/>
</dbReference>
<dbReference type="AlphaFoldDB" id="A0A857J324"/>
<dbReference type="PANTHER" id="PTHR11365:SF23">
    <property type="entry name" value="HYPOTHETICAL 5-OXOPROLINASE (EUROFUNG)-RELATED"/>
    <property type="match status" value="1"/>
</dbReference>
<dbReference type="PANTHER" id="PTHR11365">
    <property type="entry name" value="5-OXOPROLINASE RELATED"/>
    <property type="match status" value="1"/>
</dbReference>